<evidence type="ECO:0000256" key="6">
    <source>
        <dbReference type="SAM" id="Phobius"/>
    </source>
</evidence>
<gene>
    <name evidence="7" type="ORF">KXQ929_LOCUS51599</name>
</gene>
<dbReference type="SUPFAM" id="SSF82866">
    <property type="entry name" value="Multidrug efflux transporter AcrB transmembrane domain"/>
    <property type="match status" value="1"/>
</dbReference>
<dbReference type="GO" id="GO:0007224">
    <property type="term" value="P:smoothened signaling pathway"/>
    <property type="evidence" value="ECO:0007669"/>
    <property type="project" value="TreeGrafter"/>
</dbReference>
<comment type="subcellular location">
    <subcellularLocation>
        <location evidence="1">Membrane</location>
        <topology evidence="1">Multi-pass membrane protein</topology>
    </subcellularLocation>
</comment>
<evidence type="ECO:0000256" key="5">
    <source>
        <dbReference type="ARBA" id="ARBA00023180"/>
    </source>
</evidence>
<accession>A0A820PWQ6</accession>
<comment type="caution">
    <text evidence="7">The sequence shown here is derived from an EMBL/GenBank/DDBJ whole genome shotgun (WGS) entry which is preliminary data.</text>
</comment>
<keyword evidence="2 6" id="KW-0812">Transmembrane</keyword>
<evidence type="ECO:0000313" key="8">
    <source>
        <dbReference type="Proteomes" id="UP000663868"/>
    </source>
</evidence>
<keyword evidence="3 6" id="KW-1133">Transmembrane helix</keyword>
<dbReference type="AlphaFoldDB" id="A0A820PWQ6"/>
<dbReference type="GO" id="GO:0016020">
    <property type="term" value="C:membrane"/>
    <property type="evidence" value="ECO:0007669"/>
    <property type="project" value="UniProtKB-SubCell"/>
</dbReference>
<evidence type="ECO:0000256" key="1">
    <source>
        <dbReference type="ARBA" id="ARBA00004141"/>
    </source>
</evidence>
<evidence type="ECO:0000256" key="3">
    <source>
        <dbReference type="ARBA" id="ARBA00022989"/>
    </source>
</evidence>
<feature type="transmembrane region" description="Helical" evidence="6">
    <location>
        <begin position="55"/>
        <end position="75"/>
    </location>
</feature>
<dbReference type="PANTHER" id="PTHR45951">
    <property type="entry name" value="PROTEIN DISPATCHED-RELATED"/>
    <property type="match status" value="1"/>
</dbReference>
<dbReference type="Proteomes" id="UP000663868">
    <property type="component" value="Unassembled WGS sequence"/>
</dbReference>
<keyword evidence="5" id="KW-0325">Glycoprotein</keyword>
<reference evidence="7" key="1">
    <citation type="submission" date="2021-02" db="EMBL/GenBank/DDBJ databases">
        <authorList>
            <person name="Nowell W R."/>
        </authorList>
    </citation>
    <scope>NUCLEOTIDE SEQUENCE</scope>
</reference>
<proteinExistence type="predicted"/>
<dbReference type="PANTHER" id="PTHR45951:SF3">
    <property type="entry name" value="PROTEIN DISPATCHED"/>
    <property type="match status" value="1"/>
</dbReference>
<name>A0A820PWQ6_9BILA</name>
<evidence type="ECO:0000256" key="2">
    <source>
        <dbReference type="ARBA" id="ARBA00022692"/>
    </source>
</evidence>
<protein>
    <submittedName>
        <fullName evidence="7">Uncharacterized protein</fullName>
    </submittedName>
</protein>
<evidence type="ECO:0000256" key="4">
    <source>
        <dbReference type="ARBA" id="ARBA00023136"/>
    </source>
</evidence>
<feature type="transmembrane region" description="Helical" evidence="6">
    <location>
        <begin position="23"/>
        <end position="43"/>
    </location>
</feature>
<dbReference type="InterPro" id="IPR052081">
    <property type="entry name" value="Dispatched_Hh_regulator"/>
</dbReference>
<organism evidence="7 8">
    <name type="scientific">Adineta steineri</name>
    <dbReference type="NCBI Taxonomy" id="433720"/>
    <lineage>
        <taxon>Eukaryota</taxon>
        <taxon>Metazoa</taxon>
        <taxon>Spiralia</taxon>
        <taxon>Gnathifera</taxon>
        <taxon>Rotifera</taxon>
        <taxon>Eurotatoria</taxon>
        <taxon>Bdelloidea</taxon>
        <taxon>Adinetida</taxon>
        <taxon>Adinetidae</taxon>
        <taxon>Adineta</taxon>
    </lineage>
</organism>
<evidence type="ECO:0000313" key="7">
    <source>
        <dbReference type="EMBL" id="CAF4411156.1"/>
    </source>
</evidence>
<dbReference type="Gene3D" id="1.20.1640.10">
    <property type="entry name" value="Multidrug efflux transporter AcrB transmembrane domain"/>
    <property type="match status" value="1"/>
</dbReference>
<dbReference type="GO" id="GO:0022857">
    <property type="term" value="F:transmembrane transporter activity"/>
    <property type="evidence" value="ECO:0007669"/>
    <property type="project" value="TreeGrafter"/>
</dbReference>
<sequence>MLLVLIATALIVGITVLYLRSVSIALVIIIGAALSIGVSYFIYRVIYRIPIFPFMNLMSAFILIGIGCDDIFLFFDTWDQEKAEWLKKYQDRQQTEVNIPLNEINNEKQIKKKKINNLQIFLP</sequence>
<dbReference type="EMBL" id="CAJOBB010025802">
    <property type="protein sequence ID" value="CAF4411156.1"/>
    <property type="molecule type" value="Genomic_DNA"/>
</dbReference>
<keyword evidence="4 6" id="KW-0472">Membrane</keyword>
<feature type="non-terminal residue" evidence="7">
    <location>
        <position position="1"/>
    </location>
</feature>